<keyword evidence="1" id="KW-0677">Repeat</keyword>
<evidence type="ECO:0000259" key="3">
    <source>
        <dbReference type="Pfam" id="PF25390"/>
    </source>
</evidence>
<feature type="chain" id="PRO_5032751296" evidence="2">
    <location>
        <begin position="24"/>
        <end position="645"/>
    </location>
</feature>
<dbReference type="PROSITE" id="PS50012">
    <property type="entry name" value="RCC1_3"/>
    <property type="match status" value="7"/>
</dbReference>
<sequence>MLALVLGVVSALAAASTAQTAWAQPLVRSQVWAWGYNVFGQVGDGTTTSSITPVQVAQGAMPAGTRVVAISAGGNHTVALDANGQAWTWGQNNSGQLGDGSTTSRTAPVQVAQGAIPAGTKLIAVAAAVGGEHTVALDADGRAWAWGNNSFGQLGDGSTANSTVPVQVAQGAMPSGTKLTAVFAGRFHTLALDTNGRMWAWGNNFYGQLGDGTTATRTSPVQVTDGAMPSGTKLVAVSAGWGHTVALDSEGHAWAWGNNAYGQLGNGTHTGAVTPVQVVQGAIPDGTRLTRISAGSFHTVVLSDDGHAWAWGDNYDGEVGDGTGIDRSSPVAVVQGAMPEGTKLIAIACGDFHTMALDEDGQAWGWGYNLDSQLGDGTYTSRTSPVRTSQEEMPDGTRLVAIAAGLHHSVALSESVDHPPTVEVAPGGQVVSDSAGTVNLVVGDAETPAGELTVSAASDDQSVVPDAGISFGGSGADRTMTVRTNSQASGTAVVTVMVSDGDLTGTATVTVVTGRSRTDHLTGTDGPDLIFARDGNDVVDARGGIDLVAAGAGNDAVLGGAGDDTIDGGLGNDALVGDAGNDVLSGGAGNDGLVGGLGDDALSGGAGNDGLAGGRGADLFSGGTGNDIAIDFSAGEGDTRDGTIP</sequence>
<dbReference type="SUPFAM" id="SSF51120">
    <property type="entry name" value="beta-Roll"/>
    <property type="match status" value="1"/>
</dbReference>
<dbReference type="Pfam" id="PF00353">
    <property type="entry name" value="HemolysinCabind"/>
    <property type="match status" value="2"/>
</dbReference>
<evidence type="ECO:0000256" key="2">
    <source>
        <dbReference type="SAM" id="SignalP"/>
    </source>
</evidence>
<name>A0A852ZHW8_9ACTN</name>
<evidence type="ECO:0000313" key="4">
    <source>
        <dbReference type="EMBL" id="NYH88680.1"/>
    </source>
</evidence>
<dbReference type="PRINTS" id="PR00633">
    <property type="entry name" value="RCCNDNSATION"/>
</dbReference>
<dbReference type="InterPro" id="IPR018511">
    <property type="entry name" value="Hemolysin-typ_Ca-bd_CS"/>
</dbReference>
<dbReference type="PANTHER" id="PTHR22870:SF408">
    <property type="entry name" value="OS09G0560450 PROTEIN"/>
    <property type="match status" value="1"/>
</dbReference>
<accession>A0A852ZHW8</accession>
<dbReference type="PANTHER" id="PTHR22870">
    <property type="entry name" value="REGULATOR OF CHROMOSOME CONDENSATION"/>
    <property type="match status" value="1"/>
</dbReference>
<gene>
    <name evidence="4" type="ORF">F4554_001318</name>
</gene>
<dbReference type="PROSITE" id="PS00626">
    <property type="entry name" value="RCC1_2"/>
    <property type="match status" value="4"/>
</dbReference>
<dbReference type="GO" id="GO:0005509">
    <property type="term" value="F:calcium ion binding"/>
    <property type="evidence" value="ECO:0007669"/>
    <property type="project" value="InterPro"/>
</dbReference>
<keyword evidence="2" id="KW-0732">Signal</keyword>
<dbReference type="InterPro" id="IPR011049">
    <property type="entry name" value="Serralysin-like_metalloprot_C"/>
</dbReference>
<proteinExistence type="predicted"/>
<comment type="caution">
    <text evidence="4">The sequence shown here is derived from an EMBL/GenBank/DDBJ whole genome shotgun (WGS) entry which is preliminary data.</text>
</comment>
<dbReference type="InterPro" id="IPR058923">
    <property type="entry name" value="RCC1-like_dom"/>
</dbReference>
<protein>
    <submittedName>
        <fullName evidence="4">Alpha-tubulin suppressor-like RCC1 family protein</fullName>
    </submittedName>
</protein>
<keyword evidence="5" id="KW-1185">Reference proteome</keyword>
<dbReference type="Proteomes" id="UP000579605">
    <property type="component" value="Unassembled WGS sequence"/>
</dbReference>
<dbReference type="PROSITE" id="PS00330">
    <property type="entry name" value="HEMOLYSIN_CALCIUM"/>
    <property type="match status" value="2"/>
</dbReference>
<dbReference type="InterPro" id="IPR051210">
    <property type="entry name" value="Ub_ligase/GEF_domain"/>
</dbReference>
<dbReference type="InterPro" id="IPR001343">
    <property type="entry name" value="Hemolysn_Ca-bd"/>
</dbReference>
<feature type="signal peptide" evidence="2">
    <location>
        <begin position="1"/>
        <end position="23"/>
    </location>
</feature>
<dbReference type="RefSeq" id="WP_179786545.1">
    <property type="nucleotide sequence ID" value="NZ_BAAARR010000022.1"/>
</dbReference>
<evidence type="ECO:0000313" key="5">
    <source>
        <dbReference type="Proteomes" id="UP000579605"/>
    </source>
</evidence>
<dbReference type="Pfam" id="PF13540">
    <property type="entry name" value="RCC1_2"/>
    <property type="match status" value="1"/>
</dbReference>
<dbReference type="AlphaFoldDB" id="A0A852ZHW8"/>
<dbReference type="Gene3D" id="2.130.10.30">
    <property type="entry name" value="Regulator of chromosome condensation 1/beta-lactamase-inhibitor protein II"/>
    <property type="match status" value="2"/>
</dbReference>
<dbReference type="SUPFAM" id="SSF50985">
    <property type="entry name" value="RCC1/BLIP-II"/>
    <property type="match status" value="2"/>
</dbReference>
<dbReference type="InterPro" id="IPR000408">
    <property type="entry name" value="Reg_chr_condens"/>
</dbReference>
<evidence type="ECO:0000256" key="1">
    <source>
        <dbReference type="ARBA" id="ARBA00022737"/>
    </source>
</evidence>
<feature type="domain" description="RCC1-like" evidence="3">
    <location>
        <begin position="29"/>
        <end position="333"/>
    </location>
</feature>
<dbReference type="InterPro" id="IPR009091">
    <property type="entry name" value="RCC1/BLIP-II"/>
</dbReference>
<reference evidence="4 5" key="1">
    <citation type="submission" date="2020-07" db="EMBL/GenBank/DDBJ databases">
        <title>Sequencing the genomes of 1000 actinobacteria strains.</title>
        <authorList>
            <person name="Klenk H.-P."/>
        </authorList>
    </citation>
    <scope>NUCLEOTIDE SEQUENCE [LARGE SCALE GENOMIC DNA]</scope>
    <source>
        <strain evidence="4 5">DSM 18448</strain>
    </source>
</reference>
<dbReference type="EMBL" id="JACBZH010000001">
    <property type="protein sequence ID" value="NYH88680.1"/>
    <property type="molecule type" value="Genomic_DNA"/>
</dbReference>
<organism evidence="4 5">
    <name type="scientific">Actinopolymorpha rutila</name>
    <dbReference type="NCBI Taxonomy" id="446787"/>
    <lineage>
        <taxon>Bacteria</taxon>
        <taxon>Bacillati</taxon>
        <taxon>Actinomycetota</taxon>
        <taxon>Actinomycetes</taxon>
        <taxon>Propionibacteriales</taxon>
        <taxon>Actinopolymorphaceae</taxon>
        <taxon>Actinopolymorpha</taxon>
    </lineage>
</organism>
<dbReference type="Pfam" id="PF25390">
    <property type="entry name" value="WD40_RLD"/>
    <property type="match status" value="1"/>
</dbReference>
<dbReference type="Gene3D" id="2.150.10.10">
    <property type="entry name" value="Serralysin-like metalloprotease, C-terminal"/>
    <property type="match status" value="2"/>
</dbReference>
<dbReference type="PRINTS" id="PR00313">
    <property type="entry name" value="CABNDNGRPT"/>
</dbReference>